<evidence type="ECO:0000313" key="6">
    <source>
        <dbReference type="Proteomes" id="UP001108240"/>
    </source>
</evidence>
<dbReference type="InterPro" id="IPR026591">
    <property type="entry name" value="Sirtuin_cat_small_dom_sf"/>
</dbReference>
<reference evidence="5" key="2">
    <citation type="submission" date="2025-09" db="UniProtKB">
        <authorList>
            <consortium name="Ensembl"/>
        </authorList>
    </citation>
    <scope>IDENTIFICATION</scope>
</reference>
<accession>A0A9J8CGV6</accession>
<evidence type="ECO:0000256" key="3">
    <source>
        <dbReference type="PROSITE-ProRule" id="PRU00236"/>
    </source>
</evidence>
<dbReference type="GeneTree" id="ENSGT00940000158891"/>
<dbReference type="AlphaFoldDB" id="A0A9J8CGV6"/>
<keyword evidence="3" id="KW-0479">Metal-binding</keyword>
<dbReference type="Proteomes" id="UP001108240">
    <property type="component" value="Unplaced"/>
</dbReference>
<feature type="binding site" evidence="3">
    <location>
        <position position="176"/>
    </location>
    <ligand>
        <name>Zn(2+)</name>
        <dbReference type="ChEBI" id="CHEBI:29105"/>
    </ligand>
</feature>
<keyword evidence="1" id="KW-0808">Transferase</keyword>
<dbReference type="InterPro" id="IPR050134">
    <property type="entry name" value="NAD-dep_sirtuin_deacylases"/>
</dbReference>
<dbReference type="GO" id="GO:0005759">
    <property type="term" value="C:mitochondrial matrix"/>
    <property type="evidence" value="ECO:0007669"/>
    <property type="project" value="TreeGrafter"/>
</dbReference>
<sequence length="269" mass="29327">ISLPRCVAVGRRASTKQASVQQFVPASGSVDSSALEKLQAFVSQVFVCGLCNTQSLCAVRYWARNYVGWPQFSSHQPNSAHFTLQDWEEKGKVHWLVTHYVDALHSKAGQRGLTELHGSTHRVVCLDCRQLTPRAELQKRFSALNLGWAAYAGAVAPDGDVFLEDEQVLNFTVPACDACGGVLKPEVTFFGDVVNRTTVNFVHNKLAESDTVLVAGSSLQVFSGYRFLLAASERKLPIAIVNIGPTRADHLTDIRVSACCGEVLPAIQL</sequence>
<keyword evidence="2" id="KW-0520">NAD</keyword>
<feature type="binding site" evidence="3">
    <location>
        <position position="179"/>
    </location>
    <ligand>
        <name>Zn(2+)</name>
        <dbReference type="ChEBI" id="CHEBI:29105"/>
    </ligand>
</feature>
<dbReference type="GO" id="GO:0046872">
    <property type="term" value="F:metal ion binding"/>
    <property type="evidence" value="ECO:0007669"/>
    <property type="project" value="UniProtKB-KW"/>
</dbReference>
<keyword evidence="6" id="KW-1185">Reference proteome</keyword>
<keyword evidence="3" id="KW-0862">Zinc</keyword>
<feature type="domain" description="Deacetylase sirtuin-type" evidence="4">
    <location>
        <begin position="1"/>
        <end position="269"/>
    </location>
</feature>
<dbReference type="Gene3D" id="3.30.1600.10">
    <property type="entry name" value="SIR2/SIRT2 'Small Domain"/>
    <property type="match status" value="1"/>
</dbReference>
<feature type="active site" description="Proton acceptor" evidence="3">
    <location>
        <position position="117"/>
    </location>
</feature>
<dbReference type="Ensembl" id="ENSCCRT00000116515.1">
    <property type="protein sequence ID" value="ENSCCRP00000169139.1"/>
    <property type="gene ID" value="ENSCCRG00000078466.1"/>
</dbReference>
<dbReference type="OMA" id="ACLSCKH"/>
<evidence type="ECO:0000256" key="2">
    <source>
        <dbReference type="ARBA" id="ARBA00023027"/>
    </source>
</evidence>
<dbReference type="PANTHER" id="PTHR11085">
    <property type="entry name" value="NAD-DEPENDENT PROTEIN DEACYLASE SIRTUIN-5, MITOCHONDRIAL-RELATED"/>
    <property type="match status" value="1"/>
</dbReference>
<dbReference type="GO" id="GO:0017136">
    <property type="term" value="F:histone deacetylase activity, NAD-dependent"/>
    <property type="evidence" value="ECO:0007669"/>
    <property type="project" value="TreeGrafter"/>
</dbReference>
<feature type="binding site" evidence="3">
    <location>
        <position position="128"/>
    </location>
    <ligand>
        <name>Zn(2+)</name>
        <dbReference type="ChEBI" id="CHEBI:29105"/>
    </ligand>
</feature>
<dbReference type="PANTHER" id="PTHR11085:SF10">
    <property type="entry name" value="NAD-DEPENDENT PROTEIN DEACYLASE SIRTUIN-5, MITOCHONDRIAL-RELATED"/>
    <property type="match status" value="1"/>
</dbReference>
<dbReference type="Pfam" id="PF02146">
    <property type="entry name" value="SIR2"/>
    <property type="match status" value="1"/>
</dbReference>
<dbReference type="GO" id="GO:0070403">
    <property type="term" value="F:NAD+ binding"/>
    <property type="evidence" value="ECO:0007669"/>
    <property type="project" value="InterPro"/>
</dbReference>
<dbReference type="PROSITE" id="PS50305">
    <property type="entry name" value="SIRTUIN"/>
    <property type="match status" value="1"/>
</dbReference>
<organism evidence="5 6">
    <name type="scientific">Cyprinus carpio carpio</name>
    <dbReference type="NCBI Taxonomy" id="630221"/>
    <lineage>
        <taxon>Eukaryota</taxon>
        <taxon>Metazoa</taxon>
        <taxon>Chordata</taxon>
        <taxon>Craniata</taxon>
        <taxon>Vertebrata</taxon>
        <taxon>Euteleostomi</taxon>
        <taxon>Actinopterygii</taxon>
        <taxon>Neopterygii</taxon>
        <taxon>Teleostei</taxon>
        <taxon>Ostariophysi</taxon>
        <taxon>Cypriniformes</taxon>
        <taxon>Cyprinidae</taxon>
        <taxon>Cyprininae</taxon>
        <taxon>Cyprinus</taxon>
    </lineage>
</organism>
<dbReference type="InterPro" id="IPR026590">
    <property type="entry name" value="Ssirtuin_cat_dom"/>
</dbReference>
<evidence type="ECO:0000256" key="1">
    <source>
        <dbReference type="ARBA" id="ARBA00022679"/>
    </source>
</evidence>
<dbReference type="Gene3D" id="3.40.50.1220">
    <property type="entry name" value="TPP-binding domain"/>
    <property type="match status" value="1"/>
</dbReference>
<dbReference type="SUPFAM" id="SSF52467">
    <property type="entry name" value="DHS-like NAD/FAD-binding domain"/>
    <property type="match status" value="1"/>
</dbReference>
<feature type="binding site" evidence="3">
    <location>
        <position position="125"/>
    </location>
    <ligand>
        <name>Zn(2+)</name>
        <dbReference type="ChEBI" id="CHEBI:29105"/>
    </ligand>
</feature>
<protein>
    <submittedName>
        <fullName evidence="5">Sirtuin 4</fullName>
    </submittedName>
</protein>
<proteinExistence type="predicted"/>
<name>A0A9J8CGV6_CYPCA</name>
<evidence type="ECO:0000259" key="4">
    <source>
        <dbReference type="PROSITE" id="PS50305"/>
    </source>
</evidence>
<dbReference type="InterPro" id="IPR029035">
    <property type="entry name" value="DHS-like_NAD/FAD-binding_dom"/>
</dbReference>
<reference evidence="5" key="1">
    <citation type="submission" date="2025-08" db="UniProtKB">
        <authorList>
            <consortium name="Ensembl"/>
        </authorList>
    </citation>
    <scope>IDENTIFICATION</scope>
</reference>
<evidence type="ECO:0000313" key="5">
    <source>
        <dbReference type="Ensembl" id="ENSCCRP00000169139.1"/>
    </source>
</evidence>
<dbReference type="InterPro" id="IPR003000">
    <property type="entry name" value="Sirtuin"/>
</dbReference>